<organism evidence="1 2">
    <name type="scientific">Parapedobacter indicus</name>
    <dbReference type="NCBI Taxonomy" id="1477437"/>
    <lineage>
        <taxon>Bacteria</taxon>
        <taxon>Pseudomonadati</taxon>
        <taxon>Bacteroidota</taxon>
        <taxon>Sphingobacteriia</taxon>
        <taxon>Sphingobacteriales</taxon>
        <taxon>Sphingobacteriaceae</taxon>
        <taxon>Parapedobacter</taxon>
    </lineage>
</organism>
<keyword evidence="2" id="KW-1185">Reference proteome</keyword>
<dbReference type="STRING" id="1477437.SAMN05444682_104271"/>
<evidence type="ECO:0008006" key="3">
    <source>
        <dbReference type="Google" id="ProtNLM"/>
    </source>
</evidence>
<dbReference type="OrthoDB" id="1090005at2"/>
<sequence>MKSLNILVFNIITLLLLAQCKKPSETLDGREDRVCGGAGYCWEISEPRSHPFIHFDVNGGTARYHDTIFLIGGNGSTWDRSSYQWELWAGTDVDNMTKLPTPTFQKNFPNYITQSCGSAGNYWCDWQFYWPMGLYIDEEGVFYTIAYTEYNFKNEWRSEAKERRLGLAKSFDKGKTWSYFGDIITQNKQDAPPANKTYNGAGDISFFIADDGYAYIYYKTGFYDNSTLIRDIQNISVARSPLTAKLKPGSWTKFYAGAFQEPGINGKEDYIFKETDLVCITYNTYIDKFVLFGGSVTHESYIAFCDDMEKQNWTSKDFAMADEIRIWYFWPFDPASKDPFKTGQHFRLYTTGPVNGERVGNYKTISFYKK</sequence>
<proteinExistence type="predicted"/>
<reference evidence="1 2" key="1">
    <citation type="submission" date="2016-10" db="EMBL/GenBank/DDBJ databases">
        <authorList>
            <person name="de Groot N.N."/>
        </authorList>
    </citation>
    <scope>NUCLEOTIDE SEQUENCE [LARGE SCALE GENOMIC DNA]</scope>
    <source>
        <strain evidence="1 2">RK1</strain>
    </source>
</reference>
<dbReference type="EMBL" id="FOQO01000004">
    <property type="protein sequence ID" value="SFI53438.1"/>
    <property type="molecule type" value="Genomic_DNA"/>
</dbReference>
<gene>
    <name evidence="1" type="ORF">SAMN05444682_104271</name>
</gene>
<protein>
    <recommendedName>
        <fullName evidence="3">DUF4185 domain-containing protein</fullName>
    </recommendedName>
</protein>
<name>A0A1I3J0G5_9SPHI</name>
<accession>A0A1I3J0G5</accession>
<evidence type="ECO:0000313" key="2">
    <source>
        <dbReference type="Proteomes" id="UP000198670"/>
    </source>
</evidence>
<dbReference type="RefSeq" id="WP_143072905.1">
    <property type="nucleotide sequence ID" value="NZ_FOQO01000004.1"/>
</dbReference>
<evidence type="ECO:0000313" key="1">
    <source>
        <dbReference type="EMBL" id="SFI53438.1"/>
    </source>
</evidence>
<dbReference type="Proteomes" id="UP000198670">
    <property type="component" value="Unassembled WGS sequence"/>
</dbReference>
<dbReference type="AlphaFoldDB" id="A0A1I3J0G5"/>